<evidence type="ECO:0000313" key="1">
    <source>
        <dbReference type="EMBL" id="GAG14952.1"/>
    </source>
</evidence>
<protein>
    <submittedName>
        <fullName evidence="1">Uncharacterized protein</fullName>
    </submittedName>
</protein>
<accession>X0VV30</accession>
<sequence length="77" mass="9075">MFKSNSDSELSRFEKCELEAAKINSFFSILAERQVVVTMFKMPFKTKHFNKGQKVWIQYLSGAMSAKVIGRYRKKFR</sequence>
<reference evidence="1" key="1">
    <citation type="journal article" date="2014" name="Front. Microbiol.">
        <title>High frequency of phylogenetically diverse reductive dehalogenase-homologous genes in deep subseafloor sedimentary metagenomes.</title>
        <authorList>
            <person name="Kawai M."/>
            <person name="Futagami T."/>
            <person name="Toyoda A."/>
            <person name="Takaki Y."/>
            <person name="Nishi S."/>
            <person name="Hori S."/>
            <person name="Arai W."/>
            <person name="Tsubouchi T."/>
            <person name="Morono Y."/>
            <person name="Uchiyama I."/>
            <person name="Ito T."/>
            <person name="Fujiyama A."/>
            <person name="Inagaki F."/>
            <person name="Takami H."/>
        </authorList>
    </citation>
    <scope>NUCLEOTIDE SEQUENCE</scope>
    <source>
        <strain evidence="1">Expedition CK06-06</strain>
    </source>
</reference>
<feature type="non-terminal residue" evidence="1">
    <location>
        <position position="77"/>
    </location>
</feature>
<gene>
    <name evidence="1" type="ORF">S01H1_59651</name>
</gene>
<dbReference type="AlphaFoldDB" id="X0VV30"/>
<organism evidence="1">
    <name type="scientific">marine sediment metagenome</name>
    <dbReference type="NCBI Taxonomy" id="412755"/>
    <lineage>
        <taxon>unclassified sequences</taxon>
        <taxon>metagenomes</taxon>
        <taxon>ecological metagenomes</taxon>
    </lineage>
</organism>
<dbReference type="EMBL" id="BARS01039027">
    <property type="protein sequence ID" value="GAG14952.1"/>
    <property type="molecule type" value="Genomic_DNA"/>
</dbReference>
<name>X0VV30_9ZZZZ</name>
<proteinExistence type="predicted"/>
<comment type="caution">
    <text evidence="1">The sequence shown here is derived from an EMBL/GenBank/DDBJ whole genome shotgun (WGS) entry which is preliminary data.</text>
</comment>